<feature type="domain" description="DOD-type homing endonuclease" evidence="1">
    <location>
        <begin position="141"/>
        <end position="208"/>
    </location>
</feature>
<dbReference type="AlphaFoldDB" id="A0A2G9Z9R9"/>
<accession>A0A2G9Z9R9</accession>
<evidence type="ECO:0000259" key="1">
    <source>
        <dbReference type="PROSITE" id="PS50819"/>
    </source>
</evidence>
<dbReference type="EMBL" id="PCRZ01000025">
    <property type="protein sequence ID" value="PIP29929.1"/>
    <property type="molecule type" value="Genomic_DNA"/>
</dbReference>
<gene>
    <name evidence="2" type="ORF">COX26_01430</name>
</gene>
<dbReference type="Proteomes" id="UP000228812">
    <property type="component" value="Unassembled WGS sequence"/>
</dbReference>
<evidence type="ECO:0000313" key="2">
    <source>
        <dbReference type="EMBL" id="PIP29929.1"/>
    </source>
</evidence>
<comment type="caution">
    <text evidence="2">The sequence shown here is derived from an EMBL/GenBank/DDBJ whole genome shotgun (WGS) entry which is preliminary data.</text>
</comment>
<evidence type="ECO:0000313" key="3">
    <source>
        <dbReference type="Proteomes" id="UP000228812"/>
    </source>
</evidence>
<name>A0A2G9Z9R9_9BACT</name>
<organism evidence="2 3">
    <name type="scientific">Candidatus Jorgensenbacteria bacterium CG23_combo_of_CG06-09_8_20_14_all_54_14</name>
    <dbReference type="NCBI Taxonomy" id="1974595"/>
    <lineage>
        <taxon>Bacteria</taxon>
        <taxon>Candidatus Joergenseniibacteriota</taxon>
    </lineage>
</organism>
<dbReference type="Pfam" id="PF14528">
    <property type="entry name" value="LAGLIDADG_3"/>
    <property type="match status" value="1"/>
</dbReference>
<dbReference type="GO" id="GO:0004519">
    <property type="term" value="F:endonuclease activity"/>
    <property type="evidence" value="ECO:0007669"/>
    <property type="project" value="InterPro"/>
</dbReference>
<protein>
    <recommendedName>
        <fullName evidence="1">DOD-type homing endonuclease domain-containing protein</fullName>
    </recommendedName>
</protein>
<proteinExistence type="predicted"/>
<reference evidence="2 3" key="1">
    <citation type="submission" date="2017-09" db="EMBL/GenBank/DDBJ databases">
        <title>Depth-based differentiation of microbial function through sediment-hosted aquifers and enrichment of novel symbionts in the deep terrestrial subsurface.</title>
        <authorList>
            <person name="Probst A.J."/>
            <person name="Ladd B."/>
            <person name="Jarett J.K."/>
            <person name="Geller-Mcgrath D.E."/>
            <person name="Sieber C.M."/>
            <person name="Emerson J.B."/>
            <person name="Anantharaman K."/>
            <person name="Thomas B.C."/>
            <person name="Malmstrom R."/>
            <person name="Stieglmeier M."/>
            <person name="Klingl A."/>
            <person name="Woyke T."/>
            <person name="Ryan C.M."/>
            <person name="Banfield J.F."/>
        </authorList>
    </citation>
    <scope>NUCLEOTIDE SEQUENCE [LARGE SCALE GENOMIC DNA]</scope>
    <source>
        <strain evidence="2">CG23_combo_of_CG06-09_8_20_14_all_54_14</strain>
    </source>
</reference>
<dbReference type="Gene3D" id="3.10.28.10">
    <property type="entry name" value="Homing endonucleases"/>
    <property type="match status" value="1"/>
</dbReference>
<dbReference type="InterPro" id="IPR004042">
    <property type="entry name" value="Intein_endonuc_central"/>
</dbReference>
<dbReference type="InterPro" id="IPR027434">
    <property type="entry name" value="Homing_endonucl"/>
</dbReference>
<dbReference type="SUPFAM" id="SSF55608">
    <property type="entry name" value="Homing endonucleases"/>
    <property type="match status" value="1"/>
</dbReference>
<sequence>MVKVSTATLSADTLQDLYVQKKLSTWTIERLTGFSRSTAYARLKKCGIVPRDLATAHIKYPRDSYKGDDCDRAYLLGFTIGDLRVRRHGGERSKTISIGCASTKPAQIKLIKSLFSPYGRVWVGQRNREGKIFVEAFVDLSFGFLLTDERLKINWVFSKNEHFLSFLAGFTDAEGSVFISRNQAFVSWGNYNHELLSRIKSNLEKLGIQVGSVVSDHLQGYKDKDGYVRSADYHHLTCGRKKSVQMILTALQPLMRHTDKKRALSEALKNITIRNKQFGSINM</sequence>
<dbReference type="InterPro" id="IPR004860">
    <property type="entry name" value="LAGLIDADG_dom"/>
</dbReference>
<dbReference type="PROSITE" id="PS50819">
    <property type="entry name" value="INTEIN_ENDONUCLEASE"/>
    <property type="match status" value="1"/>
</dbReference>